<organism evidence="2 3">
    <name type="scientific">Lacibacter cauensis</name>
    <dbReference type="NCBI Taxonomy" id="510947"/>
    <lineage>
        <taxon>Bacteria</taxon>
        <taxon>Pseudomonadati</taxon>
        <taxon>Bacteroidota</taxon>
        <taxon>Chitinophagia</taxon>
        <taxon>Chitinophagales</taxon>
        <taxon>Chitinophagaceae</taxon>
        <taxon>Lacibacter</taxon>
    </lineage>
</organism>
<protein>
    <submittedName>
        <fullName evidence="2">Papain like protease</fullName>
    </submittedName>
</protein>
<feature type="domain" description="Peptidase C1A papain C-terminal" evidence="1">
    <location>
        <begin position="183"/>
        <end position="235"/>
    </location>
</feature>
<proteinExistence type="predicted"/>
<accession>A0A562SW76</accession>
<reference evidence="2 3" key="1">
    <citation type="journal article" date="2015" name="Stand. Genomic Sci.">
        <title>Genomic Encyclopedia of Bacterial and Archaeal Type Strains, Phase III: the genomes of soil and plant-associated and newly described type strains.</title>
        <authorList>
            <person name="Whitman W.B."/>
            <person name="Woyke T."/>
            <person name="Klenk H.P."/>
            <person name="Zhou Y."/>
            <person name="Lilburn T.G."/>
            <person name="Beck B.J."/>
            <person name="De Vos P."/>
            <person name="Vandamme P."/>
            <person name="Eisen J.A."/>
            <person name="Garrity G."/>
            <person name="Hugenholtz P."/>
            <person name="Kyrpides N.C."/>
        </authorList>
    </citation>
    <scope>NUCLEOTIDE SEQUENCE [LARGE SCALE GENOMIC DNA]</scope>
    <source>
        <strain evidence="2 3">CGMCC 1.7271</strain>
    </source>
</reference>
<dbReference type="InterPro" id="IPR000668">
    <property type="entry name" value="Peptidase_C1A_C"/>
</dbReference>
<keyword evidence="2" id="KW-0645">Protease</keyword>
<dbReference type="OrthoDB" id="3648721at2"/>
<dbReference type="SUPFAM" id="SSF54001">
    <property type="entry name" value="Cysteine proteinases"/>
    <property type="match status" value="1"/>
</dbReference>
<keyword evidence="2" id="KW-0378">Hydrolase</keyword>
<dbReference type="RefSeq" id="WP_144884510.1">
    <property type="nucleotide sequence ID" value="NZ_VLLE01000002.1"/>
</dbReference>
<dbReference type="Pfam" id="PF00112">
    <property type="entry name" value="Peptidase_C1"/>
    <property type="match status" value="1"/>
</dbReference>
<dbReference type="EMBL" id="VLLE01000002">
    <property type="protein sequence ID" value="TWI85535.1"/>
    <property type="molecule type" value="Genomic_DNA"/>
</dbReference>
<keyword evidence="3" id="KW-1185">Reference proteome</keyword>
<evidence type="ECO:0000313" key="3">
    <source>
        <dbReference type="Proteomes" id="UP000316167"/>
    </source>
</evidence>
<comment type="caution">
    <text evidence="2">The sequence shown here is derived from an EMBL/GenBank/DDBJ whole genome shotgun (WGS) entry which is preliminary data.</text>
</comment>
<dbReference type="GO" id="GO:0006508">
    <property type="term" value="P:proteolysis"/>
    <property type="evidence" value="ECO:0007669"/>
    <property type="project" value="UniProtKB-KW"/>
</dbReference>
<sequence>MKSRKHNVVPDKIDIRDRMYQPSVSTAPGKSFIQQTKLPVLNQKETSACTGFALATVVNFLVRKIDPSNHTFTASPFMLYSMARRYDEFPGYKKDEGSSLRGAIKGWHKHGACESRFWKTLEMPKPDITATDGDWWLNSVNHPLGAYYRVEPKSIEDMHCAINDLGVLYASAVCHAGWDHLKKSTHHHYLEIPNTKAKESDGGHAFVIIGYNQTGFIIQNSWGKTWGTDGLAVLTYEDWQQNAMDCWVAQIGVTTDLHLTIANSATLRLDSKNKVAIATDPILKKRELDPFIIDMENNGMLSNSGEYRTTEMDIESLVTQHAGIARERWGLQNKPMDVAIYAHGGLVGEKSAADSYAVWCKKLYDAQIFPIMLMWETDIFNTVKNMIEDTLLGKEPRMTGGLIDRIINWKDERLERLAAPLGIKIWKEMKENAKAISYQKNSGGQLLYKYATSPASELKKHVNIHLIGHSAGSIVHSHLAEKMISLGWNFKTVQFMAPAVTNELFDATILKAINNKKIGNYYQFHLSDEVEQKDNCSIYSKSLLYLVSNSFEPGRKTPVLGMEKFFKDEPRYKQASIKSFNSPGAATKSTSHGGFDNDATTIETIIKNIKRS</sequence>
<dbReference type="AlphaFoldDB" id="A0A562SW76"/>
<dbReference type="GO" id="GO:0008234">
    <property type="term" value="F:cysteine-type peptidase activity"/>
    <property type="evidence" value="ECO:0007669"/>
    <property type="project" value="InterPro"/>
</dbReference>
<dbReference type="Gene3D" id="3.90.70.10">
    <property type="entry name" value="Cysteine proteinases"/>
    <property type="match status" value="1"/>
</dbReference>
<dbReference type="InterPro" id="IPR038765">
    <property type="entry name" value="Papain-like_cys_pep_sf"/>
</dbReference>
<dbReference type="Proteomes" id="UP000316167">
    <property type="component" value="Unassembled WGS sequence"/>
</dbReference>
<name>A0A562SW76_9BACT</name>
<evidence type="ECO:0000259" key="1">
    <source>
        <dbReference type="Pfam" id="PF00112"/>
    </source>
</evidence>
<dbReference type="CDD" id="cd02619">
    <property type="entry name" value="Peptidase_C1"/>
    <property type="match status" value="1"/>
</dbReference>
<evidence type="ECO:0000313" key="2">
    <source>
        <dbReference type="EMBL" id="TWI85535.1"/>
    </source>
</evidence>
<gene>
    <name evidence="2" type="ORF">IQ13_0698</name>
</gene>